<dbReference type="Proteomes" id="UP001472677">
    <property type="component" value="Unassembled WGS sequence"/>
</dbReference>
<keyword evidence="7" id="KW-0325">Glycoprotein</keyword>
<gene>
    <name evidence="8" type="ORF">V6N12_002406</name>
</gene>
<keyword evidence="2" id="KW-0808">Transferase</keyword>
<comment type="subcellular location">
    <subcellularLocation>
        <location evidence="1">Membrane</location>
        <topology evidence="1">Single-pass type I membrane protein</topology>
    </subcellularLocation>
</comment>
<keyword evidence="6" id="KW-0472">Membrane</keyword>
<reference evidence="8 9" key="1">
    <citation type="journal article" date="2024" name="G3 (Bethesda)">
        <title>Genome assembly of Hibiscus sabdariffa L. provides insights into metabolisms of medicinal natural products.</title>
        <authorList>
            <person name="Kim T."/>
        </authorList>
    </citation>
    <scope>NUCLEOTIDE SEQUENCE [LARGE SCALE GENOMIC DNA]</scope>
    <source>
        <strain evidence="8">TK-2024</strain>
        <tissue evidence="8">Old leaves</tissue>
    </source>
</reference>
<keyword evidence="9" id="KW-1185">Reference proteome</keyword>
<evidence type="ECO:0000313" key="8">
    <source>
        <dbReference type="EMBL" id="KAK8501668.1"/>
    </source>
</evidence>
<organism evidence="8 9">
    <name type="scientific">Hibiscus sabdariffa</name>
    <name type="common">roselle</name>
    <dbReference type="NCBI Taxonomy" id="183260"/>
    <lineage>
        <taxon>Eukaryota</taxon>
        <taxon>Viridiplantae</taxon>
        <taxon>Streptophyta</taxon>
        <taxon>Embryophyta</taxon>
        <taxon>Tracheophyta</taxon>
        <taxon>Spermatophyta</taxon>
        <taxon>Magnoliopsida</taxon>
        <taxon>eudicotyledons</taxon>
        <taxon>Gunneridae</taxon>
        <taxon>Pentapetalae</taxon>
        <taxon>rosids</taxon>
        <taxon>malvids</taxon>
        <taxon>Malvales</taxon>
        <taxon>Malvaceae</taxon>
        <taxon>Malvoideae</taxon>
        <taxon>Hibiscus</taxon>
    </lineage>
</organism>
<evidence type="ECO:0000256" key="1">
    <source>
        <dbReference type="ARBA" id="ARBA00004479"/>
    </source>
</evidence>
<sequence>MVECEERHVANGLALANTRHPILYEWVANPQMSDLFPSWIYDRFDQGENIGLGDVTEDDEQIVRKMIMVVFWCIQMKPTNSPSMSKVLEMLENEVEHLELPPKPFLFSLEISSEDHTEKNLMDESTMSMSISSVD</sequence>
<comment type="caution">
    <text evidence="8">The sequence shown here is derived from an EMBL/GenBank/DDBJ whole genome shotgun (WGS) entry which is preliminary data.</text>
</comment>
<keyword evidence="2" id="KW-0723">Serine/threonine-protein kinase</keyword>
<evidence type="ECO:0000313" key="9">
    <source>
        <dbReference type="Proteomes" id="UP001472677"/>
    </source>
</evidence>
<dbReference type="InterPro" id="IPR045874">
    <property type="entry name" value="LRK10/LRL21-25-like"/>
</dbReference>
<evidence type="ECO:0000256" key="5">
    <source>
        <dbReference type="ARBA" id="ARBA00022989"/>
    </source>
</evidence>
<keyword evidence="3" id="KW-0812">Transmembrane</keyword>
<keyword evidence="2" id="KW-0418">Kinase</keyword>
<keyword evidence="5" id="KW-1133">Transmembrane helix</keyword>
<protein>
    <submittedName>
        <fullName evidence="8">Uncharacterized protein</fullName>
    </submittedName>
</protein>
<proteinExistence type="predicted"/>
<evidence type="ECO:0000256" key="7">
    <source>
        <dbReference type="ARBA" id="ARBA00023180"/>
    </source>
</evidence>
<dbReference type="EMBL" id="JBBPBM010000182">
    <property type="protein sequence ID" value="KAK8501668.1"/>
    <property type="molecule type" value="Genomic_DNA"/>
</dbReference>
<accession>A0ABR2B4E3</accession>
<evidence type="ECO:0000256" key="6">
    <source>
        <dbReference type="ARBA" id="ARBA00023136"/>
    </source>
</evidence>
<name>A0ABR2B4E3_9ROSI</name>
<keyword evidence="4" id="KW-0732">Signal</keyword>
<evidence type="ECO:0000256" key="4">
    <source>
        <dbReference type="ARBA" id="ARBA00022729"/>
    </source>
</evidence>
<evidence type="ECO:0000256" key="2">
    <source>
        <dbReference type="ARBA" id="ARBA00022527"/>
    </source>
</evidence>
<evidence type="ECO:0000256" key="3">
    <source>
        <dbReference type="ARBA" id="ARBA00022692"/>
    </source>
</evidence>
<dbReference type="PANTHER" id="PTHR27009">
    <property type="entry name" value="RUST RESISTANCE KINASE LR10-RELATED"/>
    <property type="match status" value="1"/>
</dbReference>